<feature type="compositionally biased region" description="Low complexity" evidence="1">
    <location>
        <begin position="148"/>
        <end position="158"/>
    </location>
</feature>
<dbReference type="Proteomes" id="UP000540685">
    <property type="component" value="Unassembled WGS sequence"/>
</dbReference>
<comment type="caution">
    <text evidence="2">The sequence shown here is derived from an EMBL/GenBank/DDBJ whole genome shotgun (WGS) entry which is preliminary data.</text>
</comment>
<feature type="compositionally biased region" description="Polar residues" evidence="1">
    <location>
        <begin position="172"/>
        <end position="181"/>
    </location>
</feature>
<dbReference type="EMBL" id="JACHMP010000001">
    <property type="protein sequence ID" value="MBB5820198.1"/>
    <property type="molecule type" value="Genomic_DNA"/>
</dbReference>
<accession>A0A7W9MH88</accession>
<keyword evidence="3" id="KW-1185">Reference proteome</keyword>
<evidence type="ECO:0000313" key="2">
    <source>
        <dbReference type="EMBL" id="MBB5820198.1"/>
    </source>
</evidence>
<feature type="region of interest" description="Disordered" evidence="1">
    <location>
        <begin position="148"/>
        <end position="181"/>
    </location>
</feature>
<evidence type="ECO:0000256" key="1">
    <source>
        <dbReference type="SAM" id="MobiDB-lite"/>
    </source>
</evidence>
<dbReference type="RefSeq" id="WP_246473448.1">
    <property type="nucleotide sequence ID" value="NZ_JACHMP010000001.1"/>
</dbReference>
<gene>
    <name evidence="2" type="ORF">F4562_003260</name>
</gene>
<protein>
    <submittedName>
        <fullName evidence="2">Uncharacterized protein</fullName>
    </submittedName>
</protein>
<evidence type="ECO:0000313" key="3">
    <source>
        <dbReference type="Proteomes" id="UP000540685"/>
    </source>
</evidence>
<name>A0A7W9MH88_9ACTN</name>
<dbReference type="AlphaFoldDB" id="A0A7W9MH88"/>
<proteinExistence type="predicted"/>
<reference evidence="2 3" key="1">
    <citation type="submission" date="2020-08" db="EMBL/GenBank/DDBJ databases">
        <title>Sequencing the genomes of 1000 actinobacteria strains.</title>
        <authorList>
            <person name="Klenk H.-P."/>
        </authorList>
    </citation>
    <scope>NUCLEOTIDE SEQUENCE [LARGE SCALE GENOMIC DNA]</scope>
    <source>
        <strain evidence="2 3">DSM 46887</strain>
    </source>
</reference>
<organism evidence="2 3">
    <name type="scientific">Streptosporangium becharense</name>
    <dbReference type="NCBI Taxonomy" id="1816182"/>
    <lineage>
        <taxon>Bacteria</taxon>
        <taxon>Bacillati</taxon>
        <taxon>Actinomycetota</taxon>
        <taxon>Actinomycetes</taxon>
        <taxon>Streptosporangiales</taxon>
        <taxon>Streptosporangiaceae</taxon>
        <taxon>Streptosporangium</taxon>
    </lineage>
</organism>
<sequence length="181" mass="20051">MNTDLPEDLQRQRLRNHLESMIARTDKATSWRDAASSLRSLVNHEGYIPVRTHLSVEDLDFLEGAREELLDFATLGVRLLDLHQPRDAGGITSDAANPILRCRSCMWRWPCPTFRAMVECLGTSRRLTSCQRVEPDDGQCARMTLMVPVRPGEPGEPVSSATTPPDRDVSQAPASNGAATP</sequence>